<proteinExistence type="predicted"/>
<gene>
    <name evidence="2" type="ORF">SLA_5234</name>
</gene>
<dbReference type="RefSeq" id="WP_359872016.1">
    <property type="nucleotide sequence ID" value="NZ_JBEYHT010000001.1"/>
</dbReference>
<feature type="signal peptide" evidence="1">
    <location>
        <begin position="1"/>
        <end position="26"/>
    </location>
</feature>
<evidence type="ECO:0008006" key="4">
    <source>
        <dbReference type="Google" id="ProtNLM"/>
    </source>
</evidence>
<evidence type="ECO:0000256" key="1">
    <source>
        <dbReference type="SAM" id="SignalP"/>
    </source>
</evidence>
<accession>A0A160P5A2</accession>
<dbReference type="AlphaFoldDB" id="A0A160P5A2"/>
<keyword evidence="1" id="KW-0732">Signal</keyword>
<dbReference type="EMBL" id="AP017424">
    <property type="protein sequence ID" value="BAU86115.1"/>
    <property type="molecule type" value="Genomic_DNA"/>
</dbReference>
<name>A0A160P5A2_STRLU</name>
<keyword evidence="3" id="KW-1185">Reference proteome</keyword>
<organism evidence="2 3">
    <name type="scientific">Streptomyces laurentii</name>
    <dbReference type="NCBI Taxonomy" id="39478"/>
    <lineage>
        <taxon>Bacteria</taxon>
        <taxon>Bacillati</taxon>
        <taxon>Actinomycetota</taxon>
        <taxon>Actinomycetes</taxon>
        <taxon>Kitasatosporales</taxon>
        <taxon>Streptomycetaceae</taxon>
        <taxon>Streptomyces</taxon>
    </lineage>
</organism>
<dbReference type="KEGG" id="slau:SLA_5234"/>
<evidence type="ECO:0000313" key="3">
    <source>
        <dbReference type="Proteomes" id="UP000217676"/>
    </source>
</evidence>
<dbReference type="Proteomes" id="UP000217676">
    <property type="component" value="Chromosome"/>
</dbReference>
<sequence length="108" mass="10628">MRRSVLASAVLGAAALIGLAQIPAVAAPTAPAASSGGTVTVFETEAQALTVYDDPKGCQALPALAHVLGNHTDRPVRVYGNPFCLGPSVTVAPGHGTHVPGGAGSFSA</sequence>
<protein>
    <recommendedName>
        <fullName evidence="4">Secreted protein</fullName>
    </recommendedName>
</protein>
<feature type="chain" id="PRO_5007819194" description="Secreted protein" evidence="1">
    <location>
        <begin position="27"/>
        <end position="108"/>
    </location>
</feature>
<reference evidence="2 3" key="1">
    <citation type="journal article" date="2016" name="Genome Announc.">
        <title>Complete Genome Sequence of Thiostrepton-Producing Streptomyces laurentii ATCC 31255.</title>
        <authorList>
            <person name="Doi K."/>
            <person name="Fujino Y."/>
            <person name="Nagayoshi Y."/>
            <person name="Ohshima T."/>
            <person name="Ogata S."/>
        </authorList>
    </citation>
    <scope>NUCLEOTIDE SEQUENCE [LARGE SCALE GENOMIC DNA]</scope>
    <source>
        <strain evidence="2 3">ATCC 31255</strain>
    </source>
</reference>
<evidence type="ECO:0000313" key="2">
    <source>
        <dbReference type="EMBL" id="BAU86115.1"/>
    </source>
</evidence>